<evidence type="ECO:0000259" key="1">
    <source>
        <dbReference type="PROSITE" id="PS50943"/>
    </source>
</evidence>
<feature type="domain" description="HTH cro/C1-type" evidence="1">
    <location>
        <begin position="17"/>
        <end position="67"/>
    </location>
</feature>
<protein>
    <submittedName>
        <fullName evidence="2">Helix-turn-helix transcriptional regulator</fullName>
    </submittedName>
</protein>
<reference evidence="2 3" key="1">
    <citation type="journal article" date="2019" name="Ecotoxicol. Environ. Saf.">
        <title>Microbial characterization of heavy metal resistant bacterial strains isolated from an electroplating wastewater treatment plant.</title>
        <authorList>
            <person name="Cai X."/>
            <person name="Zheng X."/>
            <person name="Zhang D."/>
            <person name="Iqbal W."/>
            <person name="Liu C."/>
            <person name="Yang B."/>
            <person name="Zhao X."/>
            <person name="Lu X."/>
            <person name="Mao Y."/>
        </authorList>
    </citation>
    <scope>NUCLEOTIDE SEQUENCE [LARGE SCALE GENOMIC DNA]</scope>
    <source>
        <strain evidence="2 3">Ni1-3</strain>
    </source>
</reference>
<dbReference type="InterPro" id="IPR010982">
    <property type="entry name" value="Lambda_DNA-bd_dom_sf"/>
</dbReference>
<dbReference type="EMBL" id="CP031775">
    <property type="protein sequence ID" value="QDZ90852.1"/>
    <property type="molecule type" value="Genomic_DNA"/>
</dbReference>
<dbReference type="Proteomes" id="UP000321124">
    <property type="component" value="Chromosome"/>
</dbReference>
<evidence type="ECO:0000313" key="2">
    <source>
        <dbReference type="EMBL" id="QDZ90852.1"/>
    </source>
</evidence>
<name>A0A5B8QXP6_9GAMM</name>
<proteinExistence type="predicted"/>
<accession>A0A5B8QXP6</accession>
<dbReference type="RefSeq" id="WP_208662597.1">
    <property type="nucleotide sequence ID" value="NZ_CP031775.2"/>
</dbReference>
<sequence>MIKYNLKELIAKKSSIENRKITLDEVATAAGVNKAAISKMSSNTNYSTTTRTLDALCIYFDCRVEDIIEHVKP</sequence>
<dbReference type="SUPFAM" id="SSF47413">
    <property type="entry name" value="lambda repressor-like DNA-binding domains"/>
    <property type="match status" value="1"/>
</dbReference>
<evidence type="ECO:0000313" key="3">
    <source>
        <dbReference type="Proteomes" id="UP000321124"/>
    </source>
</evidence>
<gene>
    <name evidence="2" type="ORF">D0436_10435</name>
</gene>
<dbReference type="InterPro" id="IPR001387">
    <property type="entry name" value="Cro/C1-type_HTH"/>
</dbReference>
<dbReference type="PROSITE" id="PS50943">
    <property type="entry name" value="HTH_CROC1"/>
    <property type="match status" value="1"/>
</dbReference>
<dbReference type="KEGG" id="sdeo:D0436_10435"/>
<dbReference type="GO" id="GO:0003677">
    <property type="term" value="F:DNA binding"/>
    <property type="evidence" value="ECO:0007669"/>
    <property type="project" value="InterPro"/>
</dbReference>
<dbReference type="Gene3D" id="1.10.260.40">
    <property type="entry name" value="lambda repressor-like DNA-binding domains"/>
    <property type="match status" value="1"/>
</dbReference>
<dbReference type="Pfam" id="PF13443">
    <property type="entry name" value="HTH_26"/>
    <property type="match status" value="1"/>
</dbReference>
<dbReference type="AlphaFoldDB" id="A0A5B8QXP6"/>
<dbReference type="CDD" id="cd00093">
    <property type="entry name" value="HTH_XRE"/>
    <property type="match status" value="1"/>
</dbReference>
<organism evidence="2 3">
    <name type="scientific">Shewanella decolorationis</name>
    <dbReference type="NCBI Taxonomy" id="256839"/>
    <lineage>
        <taxon>Bacteria</taxon>
        <taxon>Pseudomonadati</taxon>
        <taxon>Pseudomonadota</taxon>
        <taxon>Gammaproteobacteria</taxon>
        <taxon>Alteromonadales</taxon>
        <taxon>Shewanellaceae</taxon>
        <taxon>Shewanella</taxon>
    </lineage>
</organism>